<dbReference type="GO" id="GO:0009228">
    <property type="term" value="P:thiamine biosynthetic process"/>
    <property type="evidence" value="ECO:0007669"/>
    <property type="project" value="UniProtKB-KW"/>
</dbReference>
<evidence type="ECO:0000313" key="4">
    <source>
        <dbReference type="EMBL" id="CAI3935822.1"/>
    </source>
</evidence>
<dbReference type="RefSeq" id="WP_271789236.1">
    <property type="nucleotide sequence ID" value="NZ_CAMXCM010000001.1"/>
</dbReference>
<dbReference type="Pfam" id="PF03070">
    <property type="entry name" value="TENA_THI-4"/>
    <property type="match status" value="1"/>
</dbReference>
<dbReference type="EMBL" id="CAMXCS010000001">
    <property type="protein sequence ID" value="CAI3935822.1"/>
    <property type="molecule type" value="Genomic_DNA"/>
</dbReference>
<dbReference type="InterPro" id="IPR027574">
    <property type="entry name" value="Thiaminase_II"/>
</dbReference>
<comment type="caution">
    <text evidence="3">The sequence shown here is derived from an EMBL/GenBank/DDBJ whole genome shotgun (WGS) entry which is preliminary data.</text>
</comment>
<dbReference type="Proteomes" id="UP001154255">
    <property type="component" value="Unassembled WGS sequence"/>
</dbReference>
<dbReference type="Proteomes" id="UP001154259">
    <property type="component" value="Unassembled WGS sequence"/>
</dbReference>
<name>A0A9W4TKJ7_9PROT</name>
<evidence type="ECO:0000313" key="6">
    <source>
        <dbReference type="Proteomes" id="UP001154259"/>
    </source>
</evidence>
<evidence type="ECO:0000313" key="3">
    <source>
        <dbReference type="EMBL" id="CAI3925149.1"/>
    </source>
</evidence>
<dbReference type="EC" id="3.5.99.2" evidence="1"/>
<dbReference type="EMBL" id="CAMXCM010000001">
    <property type="protein sequence ID" value="CAI3925149.1"/>
    <property type="molecule type" value="Genomic_DNA"/>
</dbReference>
<comment type="catalytic activity">
    <reaction evidence="1">
        <text>4-amino-5-aminomethyl-2-methylpyrimidine + H2O = 4-amino-5-hydroxymethyl-2-methylpyrimidine + NH4(+)</text>
        <dbReference type="Rhea" id="RHEA:31799"/>
        <dbReference type="ChEBI" id="CHEBI:15377"/>
        <dbReference type="ChEBI" id="CHEBI:16892"/>
        <dbReference type="ChEBI" id="CHEBI:28938"/>
        <dbReference type="ChEBI" id="CHEBI:63416"/>
        <dbReference type="EC" id="3.5.99.2"/>
    </reaction>
</comment>
<comment type="similarity">
    <text evidence="1">Belongs to the TenA family.</text>
</comment>
<dbReference type="InterPro" id="IPR004305">
    <property type="entry name" value="Thiaminase-2/PQQC"/>
</dbReference>
<dbReference type="SUPFAM" id="SSF48613">
    <property type="entry name" value="Heme oxygenase-like"/>
    <property type="match status" value="1"/>
</dbReference>
<protein>
    <recommendedName>
        <fullName evidence="1">Aminopyrimidine aminohydrolase</fullName>
        <ecNumber evidence="1">3.5.99.2</ecNumber>
    </recommendedName>
</protein>
<dbReference type="NCBIfam" id="TIGR04306">
    <property type="entry name" value="salvage_TenA"/>
    <property type="match status" value="1"/>
</dbReference>
<gene>
    <name evidence="4" type="ORF">R53529_LOCUS807</name>
    <name evidence="3" type="ORF">R53530_LOCUS294</name>
</gene>
<dbReference type="InterPro" id="IPR050967">
    <property type="entry name" value="Thiamine_Salvage_TenA"/>
</dbReference>
<keyword evidence="1" id="KW-0378">Hydrolase</keyword>
<proteinExistence type="inferred from homology"/>
<organism evidence="3 5">
    <name type="scientific">Commensalibacter communis</name>
    <dbReference type="NCBI Taxonomy" id="2972786"/>
    <lineage>
        <taxon>Bacteria</taxon>
        <taxon>Pseudomonadati</taxon>
        <taxon>Pseudomonadota</taxon>
        <taxon>Alphaproteobacteria</taxon>
        <taxon>Acetobacterales</taxon>
        <taxon>Acetobacteraceae</taxon>
    </lineage>
</organism>
<keyword evidence="1" id="KW-0784">Thiamine biosynthesis</keyword>
<dbReference type="Gene3D" id="1.20.910.10">
    <property type="entry name" value="Heme oxygenase-like"/>
    <property type="match status" value="1"/>
</dbReference>
<evidence type="ECO:0000256" key="1">
    <source>
        <dbReference type="RuleBase" id="RU363093"/>
    </source>
</evidence>
<dbReference type="PANTHER" id="PTHR43198">
    <property type="entry name" value="BIFUNCTIONAL TH2 PROTEIN"/>
    <property type="match status" value="1"/>
</dbReference>
<accession>A0A9W4TKJ7</accession>
<evidence type="ECO:0000313" key="5">
    <source>
        <dbReference type="Proteomes" id="UP001154255"/>
    </source>
</evidence>
<comment type="function">
    <text evidence="1">Catalyzes an amino-pyrimidine hydrolysis reaction at the C5' of the pyrimidine moiety of thiamine compounds, a reaction that is part of a thiamine salvage pathway.</text>
</comment>
<evidence type="ECO:0000259" key="2">
    <source>
        <dbReference type="Pfam" id="PF03070"/>
    </source>
</evidence>
<feature type="domain" description="Thiaminase-2/PQQC" evidence="2">
    <location>
        <begin position="25"/>
        <end position="228"/>
    </location>
</feature>
<dbReference type="AlphaFoldDB" id="A0A9W4TKJ7"/>
<dbReference type="GO" id="GO:0005829">
    <property type="term" value="C:cytosol"/>
    <property type="evidence" value="ECO:0007669"/>
    <property type="project" value="TreeGrafter"/>
</dbReference>
<comment type="catalytic activity">
    <reaction evidence="1">
        <text>thiamine + H2O = 5-(2-hydroxyethyl)-4-methylthiazole + 4-amino-5-hydroxymethyl-2-methylpyrimidine + H(+)</text>
        <dbReference type="Rhea" id="RHEA:17509"/>
        <dbReference type="ChEBI" id="CHEBI:15377"/>
        <dbReference type="ChEBI" id="CHEBI:15378"/>
        <dbReference type="ChEBI" id="CHEBI:16892"/>
        <dbReference type="ChEBI" id="CHEBI:17957"/>
        <dbReference type="ChEBI" id="CHEBI:18385"/>
        <dbReference type="EC" id="3.5.99.2"/>
    </reaction>
</comment>
<sequence length="234" mass="27361">MSNVIKSTRSLLDQGLIGRLRRDCQADWTQFTNHRFIKELALGTLPKNEFQQYLLQDYLYLLDFCRVEALAVYKSRSFEEMQYFSSVLHDLLHVELPLHISYCREWGIQQEIIDNTPKTLELLAYSQYILSKAMQGDLLDLIVLLMPCVIGYGEIGLNIISDSESKTQNNPYQSWIDMYSGKEYLEIIQKTVTFLEKICTKYGVEQRYLNLLEQFQTSVRLETAFWDVGRANPL</sequence>
<dbReference type="GO" id="GO:0050334">
    <property type="term" value="F:thiaminase activity"/>
    <property type="evidence" value="ECO:0007669"/>
    <property type="project" value="UniProtKB-EC"/>
</dbReference>
<dbReference type="CDD" id="cd19367">
    <property type="entry name" value="TenA_C_ScTHI20-like"/>
    <property type="match status" value="1"/>
</dbReference>
<keyword evidence="6" id="KW-1185">Reference proteome</keyword>
<reference evidence="3" key="1">
    <citation type="submission" date="2022-10" db="EMBL/GenBank/DDBJ databases">
        <authorList>
            <person name="Botero Cardona J."/>
        </authorList>
    </citation>
    <scope>NUCLEOTIDE SEQUENCE</scope>
    <source>
        <strain evidence="3">LMG 31819</strain>
        <strain evidence="4">R-53529</strain>
    </source>
</reference>
<comment type="pathway">
    <text evidence="1">Cofactor biosynthesis; thiamine diphosphate biosynthesis.</text>
</comment>
<dbReference type="PANTHER" id="PTHR43198:SF2">
    <property type="entry name" value="SI:CH1073-67J19.1-RELATED"/>
    <property type="match status" value="1"/>
</dbReference>
<dbReference type="InterPro" id="IPR016084">
    <property type="entry name" value="Haem_Oase-like_multi-hlx"/>
</dbReference>